<dbReference type="GO" id="GO:0009055">
    <property type="term" value="F:electron transfer activity"/>
    <property type="evidence" value="ECO:0007669"/>
    <property type="project" value="TreeGrafter"/>
</dbReference>
<keyword evidence="3" id="KW-0479">Metal-binding</keyword>
<evidence type="ECO:0000256" key="5">
    <source>
        <dbReference type="ARBA" id="ARBA00023014"/>
    </source>
</evidence>
<dbReference type="CDD" id="cd00207">
    <property type="entry name" value="fer2"/>
    <property type="match status" value="1"/>
</dbReference>
<feature type="domain" description="2Fe-2S ferredoxin-type" evidence="7">
    <location>
        <begin position="1"/>
        <end position="103"/>
    </location>
</feature>
<protein>
    <submittedName>
        <fullName evidence="8">2Fe-2S ferredoxin</fullName>
    </submittedName>
</protein>
<dbReference type="OrthoDB" id="9799640at2"/>
<dbReference type="GO" id="GO:0140647">
    <property type="term" value="P:P450-containing electron transport chain"/>
    <property type="evidence" value="ECO:0007669"/>
    <property type="project" value="InterPro"/>
</dbReference>
<proteinExistence type="inferred from homology"/>
<dbReference type="Gene3D" id="3.10.20.30">
    <property type="match status" value="1"/>
</dbReference>
<dbReference type="InterPro" id="IPR001055">
    <property type="entry name" value="Adrenodoxin-like"/>
</dbReference>
<gene>
    <name evidence="8" type="ORF">EDC22_11124</name>
</gene>
<sequence>MQIIVTDRDGREHVLEGLEGWRVMEVIRDWGLPMEAECGGAAICGKCHVRVAREWLDRLPDPQDDELDTLDKLDGVTSCSRLSCQILLTEELDGLRVELASEDAVAEAA</sequence>
<dbReference type="Proteomes" id="UP000295678">
    <property type="component" value="Unassembled WGS sequence"/>
</dbReference>
<dbReference type="Pfam" id="PF00111">
    <property type="entry name" value="Fer2"/>
    <property type="match status" value="1"/>
</dbReference>
<keyword evidence="2" id="KW-0001">2Fe-2S</keyword>
<dbReference type="PROSITE" id="PS51085">
    <property type="entry name" value="2FE2S_FER_2"/>
    <property type="match status" value="1"/>
</dbReference>
<dbReference type="GO" id="GO:0051537">
    <property type="term" value="F:2 iron, 2 sulfur cluster binding"/>
    <property type="evidence" value="ECO:0007669"/>
    <property type="project" value="UniProtKB-KW"/>
</dbReference>
<keyword evidence="4" id="KW-0408">Iron</keyword>
<evidence type="ECO:0000313" key="9">
    <source>
        <dbReference type="Proteomes" id="UP000295678"/>
    </source>
</evidence>
<evidence type="ECO:0000256" key="4">
    <source>
        <dbReference type="ARBA" id="ARBA00023004"/>
    </source>
</evidence>
<comment type="cofactor">
    <cofactor evidence="6">
        <name>[2Fe-2S] cluster</name>
        <dbReference type="ChEBI" id="CHEBI:190135"/>
    </cofactor>
</comment>
<dbReference type="PANTHER" id="PTHR23426:SF65">
    <property type="entry name" value="FERREDOXIN-2, MITOCHONDRIAL"/>
    <property type="match status" value="1"/>
</dbReference>
<name>A0A4R3M069_9HYPH</name>
<dbReference type="AlphaFoldDB" id="A0A4R3M069"/>
<evidence type="ECO:0000256" key="6">
    <source>
        <dbReference type="ARBA" id="ARBA00034078"/>
    </source>
</evidence>
<evidence type="ECO:0000259" key="7">
    <source>
        <dbReference type="PROSITE" id="PS51085"/>
    </source>
</evidence>
<dbReference type="RefSeq" id="WP_132807513.1">
    <property type="nucleotide sequence ID" value="NZ_SMAK01000011.1"/>
</dbReference>
<dbReference type="SUPFAM" id="SSF54292">
    <property type="entry name" value="2Fe-2S ferredoxin-like"/>
    <property type="match status" value="1"/>
</dbReference>
<evidence type="ECO:0000256" key="1">
    <source>
        <dbReference type="ARBA" id="ARBA00010914"/>
    </source>
</evidence>
<dbReference type="PRINTS" id="PR00355">
    <property type="entry name" value="ADRENODOXIN"/>
</dbReference>
<organism evidence="8 9">
    <name type="scientific">Tepidamorphus gemmatus</name>
    <dbReference type="NCBI Taxonomy" id="747076"/>
    <lineage>
        <taxon>Bacteria</taxon>
        <taxon>Pseudomonadati</taxon>
        <taxon>Pseudomonadota</taxon>
        <taxon>Alphaproteobacteria</taxon>
        <taxon>Hyphomicrobiales</taxon>
        <taxon>Tepidamorphaceae</taxon>
        <taxon>Tepidamorphus</taxon>
    </lineage>
</organism>
<dbReference type="PANTHER" id="PTHR23426">
    <property type="entry name" value="FERREDOXIN/ADRENODOXIN"/>
    <property type="match status" value="1"/>
</dbReference>
<dbReference type="GO" id="GO:0046872">
    <property type="term" value="F:metal ion binding"/>
    <property type="evidence" value="ECO:0007669"/>
    <property type="project" value="UniProtKB-KW"/>
</dbReference>
<dbReference type="InterPro" id="IPR012675">
    <property type="entry name" value="Beta-grasp_dom_sf"/>
</dbReference>
<dbReference type="InterPro" id="IPR036010">
    <property type="entry name" value="2Fe-2S_ferredoxin-like_sf"/>
</dbReference>
<comment type="similarity">
    <text evidence="1">Belongs to the adrenodoxin/putidaredoxin family.</text>
</comment>
<keyword evidence="5" id="KW-0411">Iron-sulfur</keyword>
<evidence type="ECO:0000256" key="3">
    <source>
        <dbReference type="ARBA" id="ARBA00022723"/>
    </source>
</evidence>
<evidence type="ECO:0000313" key="8">
    <source>
        <dbReference type="EMBL" id="TCT06441.1"/>
    </source>
</evidence>
<accession>A0A4R3M069</accession>
<dbReference type="InterPro" id="IPR001041">
    <property type="entry name" value="2Fe-2S_ferredoxin-type"/>
</dbReference>
<keyword evidence="9" id="KW-1185">Reference proteome</keyword>
<dbReference type="EMBL" id="SMAK01000011">
    <property type="protein sequence ID" value="TCT06441.1"/>
    <property type="molecule type" value="Genomic_DNA"/>
</dbReference>
<reference evidence="8 9" key="1">
    <citation type="submission" date="2019-03" db="EMBL/GenBank/DDBJ databases">
        <title>Genomic Encyclopedia of Type Strains, Phase IV (KMG-IV): sequencing the most valuable type-strain genomes for metagenomic binning, comparative biology and taxonomic classification.</title>
        <authorList>
            <person name="Goeker M."/>
        </authorList>
    </citation>
    <scope>NUCLEOTIDE SEQUENCE [LARGE SCALE GENOMIC DNA]</scope>
    <source>
        <strain evidence="8 9">DSM 19345</strain>
    </source>
</reference>
<evidence type="ECO:0000256" key="2">
    <source>
        <dbReference type="ARBA" id="ARBA00022714"/>
    </source>
</evidence>
<comment type="caution">
    <text evidence="8">The sequence shown here is derived from an EMBL/GenBank/DDBJ whole genome shotgun (WGS) entry which is preliminary data.</text>
</comment>